<dbReference type="PANTHER" id="PTHR12658">
    <property type="entry name" value="BETA-TUBULIN COFACTOR D"/>
    <property type="match status" value="1"/>
</dbReference>
<dbReference type="STRING" id="4615.A0A199ULW6"/>
<dbReference type="EMBL" id="LSRQ01006815">
    <property type="protein sequence ID" value="OAY65575.1"/>
    <property type="molecule type" value="Genomic_DNA"/>
</dbReference>
<gene>
    <name evidence="1" type="ORF">ACMD2_27022</name>
</gene>
<dbReference type="Proteomes" id="UP000092600">
    <property type="component" value="Unassembled WGS sequence"/>
</dbReference>
<dbReference type="GO" id="GO:0007021">
    <property type="term" value="P:tubulin complex assembly"/>
    <property type="evidence" value="ECO:0007669"/>
    <property type="project" value="InterPro"/>
</dbReference>
<name>A0A199ULW6_ANACO</name>
<reference evidence="1 2" key="1">
    <citation type="journal article" date="2016" name="DNA Res.">
        <title>The draft genome of MD-2 pineapple using hybrid error correction of long reads.</title>
        <authorList>
            <person name="Redwan R.M."/>
            <person name="Saidin A."/>
            <person name="Kumar S.V."/>
        </authorList>
    </citation>
    <scope>NUCLEOTIDE SEQUENCE [LARGE SCALE GENOMIC DNA]</scope>
    <source>
        <strain evidence="2">cv. MD2</strain>
        <tissue evidence="1">Leaf</tissue>
    </source>
</reference>
<dbReference type="GO" id="GO:0007023">
    <property type="term" value="P:post-chaperonin tubulin folding pathway"/>
    <property type="evidence" value="ECO:0007669"/>
    <property type="project" value="InterPro"/>
</dbReference>
<evidence type="ECO:0000313" key="2">
    <source>
        <dbReference type="Proteomes" id="UP000092600"/>
    </source>
</evidence>
<dbReference type="SUPFAM" id="SSF48371">
    <property type="entry name" value="ARM repeat"/>
    <property type="match status" value="1"/>
</dbReference>
<accession>A0A199ULW6</accession>
<proteinExistence type="predicted"/>
<comment type="caution">
    <text evidence="1">The sequence shown here is derived from an EMBL/GenBank/DDBJ whole genome shotgun (WGS) entry which is preliminary data.</text>
</comment>
<dbReference type="PANTHER" id="PTHR12658:SF0">
    <property type="entry name" value="TUBULIN-SPECIFIC CHAPERONE D"/>
    <property type="match status" value="1"/>
</dbReference>
<protein>
    <submittedName>
        <fullName evidence="1">Tubulin-folding cofactor D</fullName>
    </submittedName>
</protein>
<organism evidence="1 2">
    <name type="scientific">Ananas comosus</name>
    <name type="common">Pineapple</name>
    <name type="synonym">Ananas ananas</name>
    <dbReference type="NCBI Taxonomy" id="4615"/>
    <lineage>
        <taxon>Eukaryota</taxon>
        <taxon>Viridiplantae</taxon>
        <taxon>Streptophyta</taxon>
        <taxon>Embryophyta</taxon>
        <taxon>Tracheophyta</taxon>
        <taxon>Spermatophyta</taxon>
        <taxon>Magnoliopsida</taxon>
        <taxon>Liliopsida</taxon>
        <taxon>Poales</taxon>
        <taxon>Bromeliaceae</taxon>
        <taxon>Bromelioideae</taxon>
        <taxon>Ananas</taxon>
    </lineage>
</organism>
<sequence length="191" mass="21391">MVRHGGYGPCRRALKTLLLSIIGCPFTFNHHKLGYTQDFCMEILDSLTVELKASKDFTKLCSGLSILGYVSSYTEATNTRAFSQLLSFLGHRYPKIRKAAADQVYLVLLQNGNLIPEDNMERALEVISDTCWDGDVEEARSKRLQLCEMAGLDTSAYQNTNAKDKRKDAQRRAALDDENKSYSSLVGFSGF</sequence>
<dbReference type="GO" id="GO:0048487">
    <property type="term" value="F:beta-tubulin binding"/>
    <property type="evidence" value="ECO:0007669"/>
    <property type="project" value="InterPro"/>
</dbReference>
<evidence type="ECO:0000313" key="1">
    <source>
        <dbReference type="EMBL" id="OAY65575.1"/>
    </source>
</evidence>
<dbReference type="InterPro" id="IPR016024">
    <property type="entry name" value="ARM-type_fold"/>
</dbReference>
<dbReference type="AlphaFoldDB" id="A0A199ULW6"/>
<dbReference type="GO" id="GO:0005096">
    <property type="term" value="F:GTPase activator activity"/>
    <property type="evidence" value="ECO:0007669"/>
    <property type="project" value="InterPro"/>
</dbReference>
<dbReference type="InterPro" id="IPR033162">
    <property type="entry name" value="TBCD"/>
</dbReference>
<dbReference type="GO" id="GO:0000226">
    <property type="term" value="P:microtubule cytoskeleton organization"/>
    <property type="evidence" value="ECO:0007669"/>
    <property type="project" value="TreeGrafter"/>
</dbReference>